<evidence type="ECO:0000256" key="1">
    <source>
        <dbReference type="SAM" id="MobiDB-lite"/>
    </source>
</evidence>
<keyword evidence="3" id="KW-1185">Reference proteome</keyword>
<organism evidence="2 3">
    <name type="scientific">Mycena citricolor</name>
    <dbReference type="NCBI Taxonomy" id="2018698"/>
    <lineage>
        <taxon>Eukaryota</taxon>
        <taxon>Fungi</taxon>
        <taxon>Dikarya</taxon>
        <taxon>Basidiomycota</taxon>
        <taxon>Agaricomycotina</taxon>
        <taxon>Agaricomycetes</taxon>
        <taxon>Agaricomycetidae</taxon>
        <taxon>Agaricales</taxon>
        <taxon>Marasmiineae</taxon>
        <taxon>Mycenaceae</taxon>
        <taxon>Mycena</taxon>
    </lineage>
</organism>
<evidence type="ECO:0000313" key="3">
    <source>
        <dbReference type="Proteomes" id="UP001295794"/>
    </source>
</evidence>
<protein>
    <submittedName>
        <fullName evidence="2">Uncharacterized protein</fullName>
    </submittedName>
</protein>
<evidence type="ECO:0000313" key="2">
    <source>
        <dbReference type="EMBL" id="CAK5275012.1"/>
    </source>
</evidence>
<comment type="caution">
    <text evidence="2">The sequence shown here is derived from an EMBL/GenBank/DDBJ whole genome shotgun (WGS) entry which is preliminary data.</text>
</comment>
<feature type="region of interest" description="Disordered" evidence="1">
    <location>
        <begin position="1"/>
        <end position="48"/>
    </location>
</feature>
<reference evidence="2" key="1">
    <citation type="submission" date="2023-11" db="EMBL/GenBank/DDBJ databases">
        <authorList>
            <person name="De Vega J J."/>
            <person name="De Vega J J."/>
        </authorList>
    </citation>
    <scope>NUCLEOTIDE SEQUENCE</scope>
</reference>
<gene>
    <name evidence="2" type="ORF">MYCIT1_LOCUS22510</name>
</gene>
<dbReference type="AlphaFoldDB" id="A0AAD2HJ65"/>
<name>A0AAD2HJ65_9AGAR</name>
<proteinExistence type="predicted"/>
<accession>A0AAD2HJ65</accession>
<dbReference type="EMBL" id="CAVNYO010000403">
    <property type="protein sequence ID" value="CAK5275012.1"/>
    <property type="molecule type" value="Genomic_DNA"/>
</dbReference>
<sequence length="284" mass="33674">MTKGSGGFEQSTTKRNPAERPSHSKQQMDDVRPDQHRRSPTPSLLRPLDRYFIRLQRHDAPRQRTPLRKRAEAILVQHPPQFRVRAVRRGQKIERNQLAEAAPREERHRIRVQVDRARTVLHDVLDAEYLVRVLQGCVGGRFDRPCGTWQPEMSLPCVRASSSSVSRRVYDGRERRTDVSVPLVPHVIPQPGIRFRREIVCVRRGQVREDRENQIDVDRCVAEILREERSPRAQRRRGGRGRTGVSGRWRGCGWPRRRWRWRRRMLSRGRRRRGRRWTRRVGSR</sequence>
<feature type="compositionally biased region" description="Basic and acidic residues" evidence="1">
    <location>
        <begin position="16"/>
        <end position="37"/>
    </location>
</feature>
<dbReference type="Proteomes" id="UP001295794">
    <property type="component" value="Unassembled WGS sequence"/>
</dbReference>